<dbReference type="EMBL" id="CYRY02012969">
    <property type="protein sequence ID" value="VCW83841.1"/>
    <property type="molecule type" value="Genomic_DNA"/>
</dbReference>
<proteinExistence type="predicted"/>
<accession>A0A9X9PZZ1</accession>
<dbReference type="Proteomes" id="UP000269945">
    <property type="component" value="Unassembled WGS sequence"/>
</dbReference>
<reference evidence="1 2" key="1">
    <citation type="submission" date="2018-10" db="EMBL/GenBank/DDBJ databases">
        <authorList>
            <person name="Ekblom R."/>
            <person name="Jareborg N."/>
        </authorList>
    </citation>
    <scope>NUCLEOTIDE SEQUENCE [LARGE SCALE GENOMIC DNA]</scope>
    <source>
        <tissue evidence="1">Muscle</tissue>
    </source>
</reference>
<keyword evidence="2" id="KW-1185">Reference proteome</keyword>
<protein>
    <recommendedName>
        <fullName evidence="3">Immunoglobulin V-set domain-containing protein</fullName>
    </recommendedName>
</protein>
<dbReference type="InterPro" id="IPR013783">
    <property type="entry name" value="Ig-like_fold"/>
</dbReference>
<organism evidence="1 2">
    <name type="scientific">Gulo gulo</name>
    <name type="common">Wolverine</name>
    <name type="synonym">Gluton</name>
    <dbReference type="NCBI Taxonomy" id="48420"/>
    <lineage>
        <taxon>Eukaryota</taxon>
        <taxon>Metazoa</taxon>
        <taxon>Chordata</taxon>
        <taxon>Craniata</taxon>
        <taxon>Vertebrata</taxon>
        <taxon>Euteleostomi</taxon>
        <taxon>Mammalia</taxon>
        <taxon>Eutheria</taxon>
        <taxon>Laurasiatheria</taxon>
        <taxon>Carnivora</taxon>
        <taxon>Caniformia</taxon>
        <taxon>Musteloidea</taxon>
        <taxon>Mustelidae</taxon>
        <taxon>Guloninae</taxon>
        <taxon>Gulo</taxon>
    </lineage>
</organism>
<dbReference type="Gene3D" id="2.60.40.10">
    <property type="entry name" value="Immunoglobulins"/>
    <property type="match status" value="1"/>
</dbReference>
<dbReference type="SUPFAM" id="SSF48726">
    <property type="entry name" value="Immunoglobulin"/>
    <property type="match status" value="1"/>
</dbReference>
<evidence type="ECO:0008006" key="3">
    <source>
        <dbReference type="Google" id="ProtNLM"/>
    </source>
</evidence>
<evidence type="ECO:0000313" key="1">
    <source>
        <dbReference type="EMBL" id="VCW83841.1"/>
    </source>
</evidence>
<sequence length="72" mass="7875">MTQRPSLTVSPGGTVTLNCSSNTEAVTNAHHPYRFQQKPGHVSRTLIYETSKKHLWTPLSSSQVNSLGAKLP</sequence>
<evidence type="ECO:0000313" key="2">
    <source>
        <dbReference type="Proteomes" id="UP000269945"/>
    </source>
</evidence>
<name>A0A9X9PZZ1_GULGU</name>
<comment type="caution">
    <text evidence="1">The sequence shown here is derived from an EMBL/GenBank/DDBJ whole genome shotgun (WGS) entry which is preliminary data.</text>
</comment>
<gene>
    <name evidence="1" type="ORF">BN2614_LOCUS1</name>
</gene>
<dbReference type="AlphaFoldDB" id="A0A9X9PZZ1"/>
<dbReference type="InterPro" id="IPR036179">
    <property type="entry name" value="Ig-like_dom_sf"/>
</dbReference>